<dbReference type="PRINTS" id="PR00411">
    <property type="entry name" value="PNDRDTASEI"/>
</dbReference>
<dbReference type="Gene3D" id="3.30.390.120">
    <property type="match status" value="1"/>
</dbReference>
<feature type="domain" description="Rubredoxin binding" evidence="10">
    <location>
        <begin position="307"/>
        <end position="376"/>
    </location>
</feature>
<evidence type="ECO:0000256" key="3">
    <source>
        <dbReference type="ARBA" id="ARBA00006442"/>
    </source>
</evidence>
<keyword evidence="7" id="KW-0560">Oxidoreductase</keyword>
<keyword evidence="12" id="KW-1185">Reference proteome</keyword>
<evidence type="ECO:0000256" key="1">
    <source>
        <dbReference type="ARBA" id="ARBA00001974"/>
    </source>
</evidence>
<keyword evidence="4" id="KW-0963">Cytoplasm</keyword>
<proteinExistence type="inferred from homology"/>
<comment type="cofactor">
    <cofactor evidence="1">
        <name>FAD</name>
        <dbReference type="ChEBI" id="CHEBI:57692"/>
    </cofactor>
</comment>
<keyword evidence="5" id="KW-0285">Flavoprotein</keyword>
<dbReference type="InterPro" id="IPR050260">
    <property type="entry name" value="FAD-bd_OxRdtase"/>
</dbReference>
<evidence type="ECO:0000256" key="8">
    <source>
        <dbReference type="ARBA" id="ARBA00023027"/>
    </source>
</evidence>
<dbReference type="PANTHER" id="PTHR43429:SF3">
    <property type="entry name" value="NITRITE REDUCTASE [NAD(P)H]"/>
    <property type="match status" value="1"/>
</dbReference>
<reference evidence="11 12" key="1">
    <citation type="submission" date="2024-07" db="EMBL/GenBank/DDBJ databases">
        <authorList>
            <person name="Ren Q."/>
        </authorList>
    </citation>
    <scope>NUCLEOTIDE SEQUENCE [LARGE SCALE GENOMIC DNA]</scope>
    <source>
        <strain evidence="11 12">REN37</strain>
    </source>
</reference>
<dbReference type="PRINTS" id="PR00368">
    <property type="entry name" value="FADPNR"/>
</dbReference>
<gene>
    <name evidence="11" type="ORF">AB5I84_01205</name>
</gene>
<protein>
    <submittedName>
        <fullName evidence="11">FAD-dependent oxidoreductase</fullName>
    </submittedName>
</protein>
<dbReference type="InterPro" id="IPR036188">
    <property type="entry name" value="FAD/NAD-bd_sf"/>
</dbReference>
<name>A0ABV4AEA2_9GAMM</name>
<dbReference type="Pfam" id="PF18113">
    <property type="entry name" value="Rbx_binding"/>
    <property type="match status" value="1"/>
</dbReference>
<feature type="domain" description="FAD/NAD(P)-binding" evidence="9">
    <location>
        <begin position="4"/>
        <end position="276"/>
    </location>
</feature>
<dbReference type="SUPFAM" id="SSF51905">
    <property type="entry name" value="FAD/NAD(P)-binding domain"/>
    <property type="match status" value="2"/>
</dbReference>
<sequence>MAPIVVIGTGLAGFNLVKEFRKHDAETPVVMLTSDDGRNYSKPMLSNGLARNKTADELVMASPEQTAAALNVTVRPGVSVTAIDRAAKQVVLGDERLDYSQLVLACGADVFRPQLEGDGQDAVFSINDLTDYARFRSALEGRKSVLVMGGGLIGCEFANDMAQAGIQVHVVEPMGRCLPLLVPEAASQAVSAGLGALGVSFHFGPFVQRVDRHGEGVRATLSDGATVDVDLVLSAVGLRPRIALAAEAGLAVDRGVQVDRQLRTSDPQIFALGDCAEVDGHVLPYLLPLMASARALAKTLAGTPTDVSYGVMPITIKTPACPVVCVVAPRGTAGHWQVEADGHHVKALFRDEQGQLHGYALTGDACSEKMALNKDMPALF</sequence>
<dbReference type="PANTHER" id="PTHR43429">
    <property type="entry name" value="PYRIDINE NUCLEOTIDE-DISULFIDE OXIDOREDUCTASE DOMAIN-CONTAINING"/>
    <property type="match status" value="1"/>
</dbReference>
<dbReference type="InterPro" id="IPR041364">
    <property type="entry name" value="Rbx-bd"/>
</dbReference>
<comment type="similarity">
    <text evidence="3">Belongs to the FAD-dependent oxidoreductase family.</text>
</comment>
<evidence type="ECO:0000256" key="2">
    <source>
        <dbReference type="ARBA" id="ARBA00004496"/>
    </source>
</evidence>
<evidence type="ECO:0000256" key="5">
    <source>
        <dbReference type="ARBA" id="ARBA00022630"/>
    </source>
</evidence>
<dbReference type="Pfam" id="PF07992">
    <property type="entry name" value="Pyr_redox_2"/>
    <property type="match status" value="1"/>
</dbReference>
<dbReference type="InterPro" id="IPR023753">
    <property type="entry name" value="FAD/NAD-binding_dom"/>
</dbReference>
<evidence type="ECO:0000256" key="4">
    <source>
        <dbReference type="ARBA" id="ARBA00022490"/>
    </source>
</evidence>
<evidence type="ECO:0000313" key="12">
    <source>
        <dbReference type="Proteomes" id="UP001562065"/>
    </source>
</evidence>
<dbReference type="EMBL" id="JBGCUO010000001">
    <property type="protein sequence ID" value="MEY1660762.1"/>
    <property type="molecule type" value="Genomic_DNA"/>
</dbReference>
<evidence type="ECO:0000256" key="7">
    <source>
        <dbReference type="ARBA" id="ARBA00023002"/>
    </source>
</evidence>
<dbReference type="RefSeq" id="WP_369454005.1">
    <property type="nucleotide sequence ID" value="NZ_JBGCUO010000001.1"/>
</dbReference>
<comment type="caution">
    <text evidence="11">The sequence shown here is derived from an EMBL/GenBank/DDBJ whole genome shotgun (WGS) entry which is preliminary data.</text>
</comment>
<evidence type="ECO:0000313" key="11">
    <source>
        <dbReference type="EMBL" id="MEY1660762.1"/>
    </source>
</evidence>
<dbReference type="Proteomes" id="UP001562065">
    <property type="component" value="Unassembled WGS sequence"/>
</dbReference>
<comment type="subcellular location">
    <subcellularLocation>
        <location evidence="2">Cytoplasm</location>
    </subcellularLocation>
</comment>
<organism evidence="11 12">
    <name type="scientific">Isoalcanivorax beigongshangi</name>
    <dbReference type="NCBI Taxonomy" id="3238810"/>
    <lineage>
        <taxon>Bacteria</taxon>
        <taxon>Pseudomonadati</taxon>
        <taxon>Pseudomonadota</taxon>
        <taxon>Gammaproteobacteria</taxon>
        <taxon>Oceanospirillales</taxon>
        <taxon>Alcanivoracaceae</taxon>
        <taxon>Isoalcanivorax</taxon>
    </lineage>
</organism>
<keyword evidence="6" id="KW-0274">FAD</keyword>
<dbReference type="Gene3D" id="3.50.50.60">
    <property type="entry name" value="FAD/NAD(P)-binding domain"/>
    <property type="match status" value="2"/>
</dbReference>
<evidence type="ECO:0000256" key="6">
    <source>
        <dbReference type="ARBA" id="ARBA00022827"/>
    </source>
</evidence>
<evidence type="ECO:0000259" key="10">
    <source>
        <dbReference type="Pfam" id="PF18113"/>
    </source>
</evidence>
<accession>A0ABV4AEA2</accession>
<keyword evidence="8" id="KW-0520">NAD</keyword>
<evidence type="ECO:0000259" key="9">
    <source>
        <dbReference type="Pfam" id="PF07992"/>
    </source>
</evidence>